<comment type="caution">
    <text evidence="2">The sequence shown here is derived from an EMBL/GenBank/DDBJ whole genome shotgun (WGS) entry which is preliminary data.</text>
</comment>
<dbReference type="EMBL" id="JAQJZL010000003">
    <property type="protein sequence ID" value="KAJ6048140.1"/>
    <property type="molecule type" value="Genomic_DNA"/>
</dbReference>
<dbReference type="AlphaFoldDB" id="A0AAD6NBI5"/>
<reference evidence="2" key="2">
    <citation type="submission" date="2023-01" db="EMBL/GenBank/DDBJ databases">
        <authorList>
            <person name="Petersen C."/>
        </authorList>
    </citation>
    <scope>NUCLEOTIDE SEQUENCE</scope>
    <source>
        <strain evidence="2">IBT 15450</strain>
    </source>
</reference>
<dbReference type="Proteomes" id="UP001219568">
    <property type="component" value="Unassembled WGS sequence"/>
</dbReference>
<accession>A0AAD6NBI5</accession>
<evidence type="ECO:0000313" key="3">
    <source>
        <dbReference type="Proteomes" id="UP001219568"/>
    </source>
</evidence>
<reference evidence="2" key="1">
    <citation type="journal article" date="2023" name="IMA Fungus">
        <title>Comparative genomic study of the Penicillium genus elucidates a diverse pangenome and 15 lateral gene transfer events.</title>
        <authorList>
            <person name="Petersen C."/>
            <person name="Sorensen T."/>
            <person name="Nielsen M.R."/>
            <person name="Sondergaard T.E."/>
            <person name="Sorensen J.L."/>
            <person name="Fitzpatrick D.A."/>
            <person name="Frisvad J.C."/>
            <person name="Nielsen K.L."/>
        </authorList>
    </citation>
    <scope>NUCLEOTIDE SEQUENCE</scope>
    <source>
        <strain evidence="2">IBT 15450</strain>
    </source>
</reference>
<evidence type="ECO:0000313" key="2">
    <source>
        <dbReference type="EMBL" id="KAJ6048140.1"/>
    </source>
</evidence>
<feature type="region of interest" description="Disordered" evidence="1">
    <location>
        <begin position="1"/>
        <end position="20"/>
    </location>
</feature>
<sequence length="93" mass="10070">MHSKLTCSNRHGTNGTTQCGSIGLPLRGVLVQKIASEVTVAYIVLNEGTEGKQQVAEELVGALLKRVLRNRAEGVDRGKSSWCSVYEDRSSKP</sequence>
<evidence type="ECO:0000256" key="1">
    <source>
        <dbReference type="SAM" id="MobiDB-lite"/>
    </source>
</evidence>
<keyword evidence="3" id="KW-1185">Reference proteome</keyword>
<organism evidence="2 3">
    <name type="scientific">Penicillium canescens</name>
    <dbReference type="NCBI Taxonomy" id="5083"/>
    <lineage>
        <taxon>Eukaryota</taxon>
        <taxon>Fungi</taxon>
        <taxon>Dikarya</taxon>
        <taxon>Ascomycota</taxon>
        <taxon>Pezizomycotina</taxon>
        <taxon>Eurotiomycetes</taxon>
        <taxon>Eurotiomycetidae</taxon>
        <taxon>Eurotiales</taxon>
        <taxon>Aspergillaceae</taxon>
        <taxon>Penicillium</taxon>
    </lineage>
</organism>
<name>A0AAD6NBI5_PENCN</name>
<protein>
    <submittedName>
        <fullName evidence="2">Uncharacterized protein</fullName>
    </submittedName>
</protein>
<proteinExistence type="predicted"/>
<gene>
    <name evidence="2" type="ORF">N7460_004287</name>
</gene>